<feature type="domain" description="IF rod" evidence="4">
    <location>
        <begin position="15"/>
        <end position="318"/>
    </location>
</feature>
<evidence type="ECO:0000256" key="3">
    <source>
        <dbReference type="SAM" id="Coils"/>
    </source>
</evidence>
<feature type="coiled-coil region" evidence="3">
    <location>
        <begin position="215"/>
        <end position="295"/>
    </location>
</feature>
<organism evidence="5 6">
    <name type="scientific">Gasterosteus aculeatus aculeatus</name>
    <name type="common">three-spined stickleback</name>
    <dbReference type="NCBI Taxonomy" id="481459"/>
    <lineage>
        <taxon>Eukaryota</taxon>
        <taxon>Metazoa</taxon>
        <taxon>Chordata</taxon>
        <taxon>Craniata</taxon>
        <taxon>Vertebrata</taxon>
        <taxon>Euteleostomi</taxon>
        <taxon>Actinopterygii</taxon>
        <taxon>Neopterygii</taxon>
        <taxon>Teleostei</taxon>
        <taxon>Neoteleostei</taxon>
        <taxon>Acanthomorphata</taxon>
        <taxon>Eupercaria</taxon>
        <taxon>Perciformes</taxon>
        <taxon>Cottioidei</taxon>
        <taxon>Gasterosteales</taxon>
        <taxon>Gasterosteidae</taxon>
        <taxon>Gasterosteus</taxon>
    </lineage>
</organism>
<dbReference type="GO" id="GO:0005882">
    <property type="term" value="C:intermediate filament"/>
    <property type="evidence" value="ECO:0007669"/>
    <property type="project" value="UniProtKB-KW"/>
</dbReference>
<dbReference type="AlphaFoldDB" id="A0AAQ4QL49"/>
<keyword evidence="6" id="KW-1185">Reference proteome</keyword>
<dbReference type="InterPro" id="IPR031211">
    <property type="entry name" value="Nestin"/>
</dbReference>
<dbReference type="PANTHER" id="PTHR47051">
    <property type="entry name" value="NESTIN"/>
    <property type="match status" value="1"/>
</dbReference>
<reference evidence="5 6" key="1">
    <citation type="journal article" date="2021" name="G3 (Bethesda)">
        <title>Improved contiguity of the threespine stickleback genome using long-read sequencing.</title>
        <authorList>
            <person name="Nath S."/>
            <person name="Shaw D.E."/>
            <person name="White M.A."/>
        </authorList>
    </citation>
    <scope>NUCLEOTIDE SEQUENCE [LARGE SCALE GENOMIC DNA]</scope>
    <source>
        <strain evidence="5 6">Lake Benthic</strain>
    </source>
</reference>
<dbReference type="RefSeq" id="XP_040025996.1">
    <property type="nucleotide sequence ID" value="XM_040170062.1"/>
</dbReference>
<reference evidence="5" key="3">
    <citation type="submission" date="2025-09" db="UniProtKB">
        <authorList>
            <consortium name="Ensembl"/>
        </authorList>
    </citation>
    <scope>IDENTIFICATION</scope>
</reference>
<dbReference type="SMART" id="SM01391">
    <property type="entry name" value="Filament"/>
    <property type="match status" value="1"/>
</dbReference>
<dbReference type="GO" id="GO:0019215">
    <property type="term" value="F:intermediate filament binding"/>
    <property type="evidence" value="ECO:0007669"/>
    <property type="project" value="InterPro"/>
</dbReference>
<dbReference type="GeneID" id="120814980"/>
<dbReference type="Gene3D" id="1.20.5.1160">
    <property type="entry name" value="Vasodilator-stimulated phosphoprotein"/>
    <property type="match status" value="1"/>
</dbReference>
<dbReference type="GO" id="GO:0030844">
    <property type="term" value="P:positive regulation of intermediate filament depolymerization"/>
    <property type="evidence" value="ECO:0007669"/>
    <property type="project" value="TreeGrafter"/>
</dbReference>
<keyword evidence="1" id="KW-0403">Intermediate filament</keyword>
<dbReference type="Pfam" id="PF00038">
    <property type="entry name" value="Filament"/>
    <property type="match status" value="1"/>
</dbReference>
<keyword evidence="2 3" id="KW-0175">Coiled coil</keyword>
<evidence type="ECO:0000313" key="5">
    <source>
        <dbReference type="Ensembl" id="ENSGACP00000050861.1"/>
    </source>
</evidence>
<evidence type="ECO:0000256" key="1">
    <source>
        <dbReference type="ARBA" id="ARBA00022754"/>
    </source>
</evidence>
<dbReference type="SUPFAM" id="SSF64593">
    <property type="entry name" value="Intermediate filament protein, coiled coil region"/>
    <property type="match status" value="1"/>
</dbReference>
<evidence type="ECO:0000256" key="2">
    <source>
        <dbReference type="ARBA" id="ARBA00023054"/>
    </source>
</evidence>
<dbReference type="Proteomes" id="UP000007635">
    <property type="component" value="Unassembled WGS sequence"/>
</dbReference>
<accession>A0AAQ4QL49</accession>
<proteinExistence type="predicted"/>
<reference evidence="5" key="2">
    <citation type="submission" date="2025-08" db="UniProtKB">
        <authorList>
            <consortium name="Ensembl"/>
        </authorList>
    </citation>
    <scope>IDENTIFICATION</scope>
</reference>
<dbReference type="InterPro" id="IPR039008">
    <property type="entry name" value="IF_rod_dom"/>
</dbReference>
<feature type="coiled-coil region" evidence="3">
    <location>
        <begin position="20"/>
        <end position="125"/>
    </location>
</feature>
<evidence type="ECO:0000313" key="6">
    <source>
        <dbReference type="Proteomes" id="UP000007635"/>
    </source>
</evidence>
<sequence length="333" mass="38299">MELRRGHRFFRPLGEDRPPMLDLNRRLETYLGRVHLLQEENALLAEEIRALRRSDRGALEEGVRRLRLEVDAAWREKVHAEREAGRAAEEIQALELQRQEEARARAEARRRLEQSRKELEGEQWAHVWLREKVGELEQEIKHLIGSHREDMAALTKSRATRAPTWSQRGTQATHLLQLGQEYSQRATRAWQEAAEAHRGLFSRLEDSLSEARGRLTRVGREKSESQLKLRALEEEMASARDARRLLETTAAQQAEGHRQEIHHLQELSAGLQAEKEELDHQMELLLLESRGLQQQQTSLGLEVVTYRALLPSDGLGGGVPLLNQPRRISITGN</sequence>
<dbReference type="GO" id="GO:0031730">
    <property type="term" value="F:CCR5 chemokine receptor binding"/>
    <property type="evidence" value="ECO:0007669"/>
    <property type="project" value="TreeGrafter"/>
</dbReference>
<protein>
    <recommendedName>
        <fullName evidence="4">IF rod domain-containing protein</fullName>
    </recommendedName>
</protein>
<dbReference type="Ensembl" id="ENSGACT00000033588.1">
    <property type="protein sequence ID" value="ENSGACP00000050861.1"/>
    <property type="gene ID" value="ENSGACG00000029203.1"/>
</dbReference>
<evidence type="ECO:0000259" key="4">
    <source>
        <dbReference type="SMART" id="SM01391"/>
    </source>
</evidence>
<name>A0AAQ4QL49_GASAC</name>
<dbReference type="PANTHER" id="PTHR47051:SF1">
    <property type="entry name" value="NESTIN"/>
    <property type="match status" value="1"/>
</dbReference>
<dbReference type="Gene3D" id="1.20.5.170">
    <property type="match status" value="1"/>
</dbReference>
<dbReference type="GeneTree" id="ENSGT00940000169377"/>